<dbReference type="SUPFAM" id="SSF52540">
    <property type="entry name" value="P-loop containing nucleoside triphosphate hydrolases"/>
    <property type="match status" value="1"/>
</dbReference>
<dbReference type="Proteomes" id="UP000221580">
    <property type="component" value="Unassembled WGS sequence"/>
</dbReference>
<sequence>MSDTLLCWHAERAGLDVLEGALGKLAERGIQISRVMYLIQAQSHARIPPSINDARVEPIRIDLVDPTRHQLIYEAIQEQVLPRLNTVAGRLHLNLSPGTPAMHSVWLILHAGGVFAPGTRLWSSQPDRLDPVQFEVSTYLAEIRRQQRLDPKVPSYNPEARSAARREAMNSLFRYARVTGAPLLILGERGTGKSRLVETQVATLKQRPNKVVTLACGGLESTLAESLLFGHVKGAFTGAAQERKGLLAQANGGILFLDEIQDLPRPVQRQLVRVFQDRQRRYRPIGSDKEICVDFELVCASNLPMGQLRERLDEDLCDRLSHLCVSLPALRDCREDLHEDWQRVWGDCRVDADLPVTAPWSNALAKRLAEHPLTGNLRDLQRLAALCMAWFEPGNEAHWLDKALQQWSGAAHDSSTAELIRMGSREEQTKYFHAELALRTKATEGSWKAAAKALDCSVKTLQRDAEGYRGLPEELKY</sequence>
<evidence type="ECO:0000259" key="3">
    <source>
        <dbReference type="PROSITE" id="PS50045"/>
    </source>
</evidence>
<dbReference type="Gene3D" id="3.40.50.300">
    <property type="entry name" value="P-loop containing nucleotide triphosphate hydrolases"/>
    <property type="match status" value="1"/>
</dbReference>
<dbReference type="SMART" id="SM00382">
    <property type="entry name" value="AAA"/>
    <property type="match status" value="1"/>
</dbReference>
<dbReference type="EMBL" id="PDJN01000001">
    <property type="protein sequence ID" value="PFG71814.1"/>
    <property type="molecule type" value="Genomic_DNA"/>
</dbReference>
<name>A0A7Z1K5Y6_9PSED</name>
<reference evidence="4 5" key="1">
    <citation type="submission" date="2017-09" db="EMBL/GenBank/DDBJ databases">
        <authorList>
            <person name="DeBolt S."/>
            <person name="Huntemann M."/>
            <person name="Clum A."/>
            <person name="Pillay M."/>
            <person name="Palaniappan K."/>
            <person name="Varghese N."/>
            <person name="Mikhailova N."/>
            <person name="Stamatis D."/>
            <person name="Reddy T."/>
            <person name="Daum C."/>
            <person name="Shapiro N."/>
            <person name="Ivanova N."/>
            <person name="Kyrpides N."/>
            <person name="Woyke T."/>
        </authorList>
    </citation>
    <scope>NUCLEOTIDE SEQUENCE [LARGE SCALE GENOMIC DNA]</scope>
    <source>
        <strain evidence="4 5">A2-S9</strain>
    </source>
</reference>
<dbReference type="GO" id="GO:0005524">
    <property type="term" value="F:ATP binding"/>
    <property type="evidence" value="ECO:0007669"/>
    <property type="project" value="UniProtKB-KW"/>
</dbReference>
<feature type="domain" description="Sigma-54 factor interaction" evidence="3">
    <location>
        <begin position="158"/>
        <end position="389"/>
    </location>
</feature>
<evidence type="ECO:0000256" key="1">
    <source>
        <dbReference type="ARBA" id="ARBA00022741"/>
    </source>
</evidence>
<dbReference type="InterPro" id="IPR002078">
    <property type="entry name" value="Sigma_54_int"/>
</dbReference>
<keyword evidence="1" id="KW-0547">Nucleotide-binding</keyword>
<dbReference type="CDD" id="cd00009">
    <property type="entry name" value="AAA"/>
    <property type="match status" value="1"/>
</dbReference>
<gene>
    <name evidence="4" type="ORF">DM05_2189</name>
</gene>
<proteinExistence type="predicted"/>
<dbReference type="InterPro" id="IPR025943">
    <property type="entry name" value="Sigma_54_int_dom_ATP-bd_2"/>
</dbReference>
<dbReference type="GO" id="GO:0006355">
    <property type="term" value="P:regulation of DNA-templated transcription"/>
    <property type="evidence" value="ECO:0007669"/>
    <property type="project" value="InterPro"/>
</dbReference>
<protein>
    <submittedName>
        <fullName evidence="4">Sigma-54 interacting transcriptional regulator</fullName>
    </submittedName>
</protein>
<dbReference type="Pfam" id="PF00158">
    <property type="entry name" value="Sigma54_activat"/>
    <property type="match status" value="1"/>
</dbReference>
<dbReference type="PROSITE" id="PS00676">
    <property type="entry name" value="SIGMA54_INTERACT_2"/>
    <property type="match status" value="1"/>
</dbReference>
<dbReference type="InterPro" id="IPR027417">
    <property type="entry name" value="P-loop_NTPase"/>
</dbReference>
<dbReference type="PROSITE" id="PS50045">
    <property type="entry name" value="SIGMA54_INTERACT_4"/>
    <property type="match status" value="1"/>
</dbReference>
<organism evidence="4 5">
    <name type="scientific">Pseudomonas poae</name>
    <dbReference type="NCBI Taxonomy" id="200451"/>
    <lineage>
        <taxon>Bacteria</taxon>
        <taxon>Pseudomonadati</taxon>
        <taxon>Pseudomonadota</taxon>
        <taxon>Gammaproteobacteria</taxon>
        <taxon>Pseudomonadales</taxon>
        <taxon>Pseudomonadaceae</taxon>
        <taxon>Pseudomonas</taxon>
    </lineage>
</organism>
<accession>A0A7Z1K5Y6</accession>
<reference evidence="4 5" key="2">
    <citation type="submission" date="2017-10" db="EMBL/GenBank/DDBJ databases">
        <title>Bacterial endophytes that colonize and modify switchgrass growth.</title>
        <authorList>
            <person name="Debolt S."/>
        </authorList>
    </citation>
    <scope>NUCLEOTIDE SEQUENCE [LARGE SCALE GENOMIC DNA]</scope>
    <source>
        <strain evidence="4 5">A2-S9</strain>
    </source>
</reference>
<dbReference type="AlphaFoldDB" id="A0A7Z1K5Y6"/>
<evidence type="ECO:0000313" key="5">
    <source>
        <dbReference type="Proteomes" id="UP000221580"/>
    </source>
</evidence>
<dbReference type="InterPro" id="IPR003593">
    <property type="entry name" value="AAA+_ATPase"/>
</dbReference>
<dbReference type="PANTHER" id="PTHR32071">
    <property type="entry name" value="TRANSCRIPTIONAL REGULATORY PROTEIN"/>
    <property type="match status" value="1"/>
</dbReference>
<keyword evidence="2" id="KW-0067">ATP-binding</keyword>
<comment type="caution">
    <text evidence="4">The sequence shown here is derived from an EMBL/GenBank/DDBJ whole genome shotgun (WGS) entry which is preliminary data.</text>
</comment>
<dbReference type="RefSeq" id="WP_098479575.1">
    <property type="nucleotide sequence ID" value="NZ_PDJN01000001.1"/>
</dbReference>
<evidence type="ECO:0000256" key="2">
    <source>
        <dbReference type="ARBA" id="ARBA00022840"/>
    </source>
</evidence>
<evidence type="ECO:0000313" key="4">
    <source>
        <dbReference type="EMBL" id="PFG71814.1"/>
    </source>
</evidence>